<accession>A0A8X6HN23</accession>
<protein>
    <submittedName>
        <fullName evidence="2">Uncharacterized protein</fullName>
    </submittedName>
</protein>
<dbReference type="Proteomes" id="UP000887116">
    <property type="component" value="Unassembled WGS sequence"/>
</dbReference>
<evidence type="ECO:0000313" key="2">
    <source>
        <dbReference type="EMBL" id="GFQ89664.1"/>
    </source>
</evidence>
<organism evidence="2 3">
    <name type="scientific">Trichonephila clavata</name>
    <name type="common">Joro spider</name>
    <name type="synonym">Nephila clavata</name>
    <dbReference type="NCBI Taxonomy" id="2740835"/>
    <lineage>
        <taxon>Eukaryota</taxon>
        <taxon>Metazoa</taxon>
        <taxon>Ecdysozoa</taxon>
        <taxon>Arthropoda</taxon>
        <taxon>Chelicerata</taxon>
        <taxon>Arachnida</taxon>
        <taxon>Araneae</taxon>
        <taxon>Araneomorphae</taxon>
        <taxon>Entelegynae</taxon>
        <taxon>Araneoidea</taxon>
        <taxon>Nephilidae</taxon>
        <taxon>Trichonephila</taxon>
    </lineage>
</organism>
<dbReference type="EMBL" id="BMAO01033454">
    <property type="protein sequence ID" value="GFQ89664.1"/>
    <property type="molecule type" value="Genomic_DNA"/>
</dbReference>
<feature type="region of interest" description="Disordered" evidence="1">
    <location>
        <begin position="56"/>
        <end position="144"/>
    </location>
</feature>
<feature type="compositionally biased region" description="Polar residues" evidence="1">
    <location>
        <begin position="89"/>
        <end position="108"/>
    </location>
</feature>
<keyword evidence="3" id="KW-1185">Reference proteome</keyword>
<comment type="caution">
    <text evidence="2">The sequence shown here is derived from an EMBL/GenBank/DDBJ whole genome shotgun (WGS) entry which is preliminary data.</text>
</comment>
<gene>
    <name evidence="2" type="ORF">TNCT_508141</name>
</gene>
<evidence type="ECO:0000256" key="1">
    <source>
        <dbReference type="SAM" id="MobiDB-lite"/>
    </source>
</evidence>
<feature type="compositionally biased region" description="Acidic residues" evidence="1">
    <location>
        <begin position="120"/>
        <end position="138"/>
    </location>
</feature>
<sequence>MDHASGAKYMVKNEEVSDERDHAFETMYMVKNEETSDVQFAISKFEGIHSQKEINPLSRRLTKREKKELRQQRKDEKQKVKGNDYSDGILQQKNTTKWEQIDDNQPMNEEQKDNKPVNYLEDENNFNTDEDQTMDDLEEKPNNELGDENQDYYEAMETNAEQQTPMPGSNTNNPNSLLGKREYPLENVSPKKTRIAMVGKKYPKGSKVKYYDRFRRQIRHQQRLRGYVNLHQGTPTVMANAFEWDIRNYPRDNLKGKGEENLRKDTWRLIMSMNEPKEKTKT</sequence>
<name>A0A8X6HN23_TRICU</name>
<evidence type="ECO:0000313" key="3">
    <source>
        <dbReference type="Proteomes" id="UP000887116"/>
    </source>
</evidence>
<feature type="compositionally biased region" description="Basic and acidic residues" evidence="1">
    <location>
        <begin position="65"/>
        <end position="84"/>
    </location>
</feature>
<dbReference type="AlphaFoldDB" id="A0A8X6HN23"/>
<proteinExistence type="predicted"/>
<reference evidence="2" key="1">
    <citation type="submission" date="2020-07" db="EMBL/GenBank/DDBJ databases">
        <title>Multicomponent nature underlies the extraordinary mechanical properties of spider dragline silk.</title>
        <authorList>
            <person name="Kono N."/>
            <person name="Nakamura H."/>
            <person name="Mori M."/>
            <person name="Yoshida Y."/>
            <person name="Ohtoshi R."/>
            <person name="Malay A.D."/>
            <person name="Moran D.A.P."/>
            <person name="Tomita M."/>
            <person name="Numata K."/>
            <person name="Arakawa K."/>
        </authorList>
    </citation>
    <scope>NUCLEOTIDE SEQUENCE</scope>
</reference>